<dbReference type="Gene3D" id="2.130.10.10">
    <property type="entry name" value="YVTN repeat-like/Quinoprotein amine dehydrogenase"/>
    <property type="match status" value="4"/>
</dbReference>
<proteinExistence type="inferred from homology"/>
<evidence type="ECO:0000256" key="8">
    <source>
        <dbReference type="SAM" id="MobiDB-lite"/>
    </source>
</evidence>
<dbReference type="SUPFAM" id="SSF50998">
    <property type="entry name" value="Quinoprotein alcohol dehydrogenase-like"/>
    <property type="match status" value="1"/>
</dbReference>
<evidence type="ECO:0000313" key="9">
    <source>
        <dbReference type="EMBL" id="KAK9086216.1"/>
    </source>
</evidence>
<evidence type="ECO:0000256" key="4">
    <source>
        <dbReference type="ARBA" id="ARBA00022694"/>
    </source>
</evidence>
<evidence type="ECO:0000256" key="3">
    <source>
        <dbReference type="ARBA" id="ARBA00022574"/>
    </source>
</evidence>
<dbReference type="EMBL" id="JBBNAF010000013">
    <property type="protein sequence ID" value="KAK9086216.1"/>
    <property type="molecule type" value="Genomic_DNA"/>
</dbReference>
<evidence type="ECO:0000256" key="1">
    <source>
        <dbReference type="ARBA" id="ARBA00004496"/>
    </source>
</evidence>
<feature type="region of interest" description="Disordered" evidence="8">
    <location>
        <begin position="1153"/>
        <end position="1237"/>
    </location>
</feature>
<name>A0AAP0E420_9MAGN</name>
<accession>A0AAP0E420</accession>
<dbReference type="InterPro" id="IPR051973">
    <property type="entry name" value="tRNA_Anticodon_Mtase-Reg"/>
</dbReference>
<dbReference type="PROSITE" id="PS50082">
    <property type="entry name" value="WD_REPEATS_2"/>
    <property type="match status" value="2"/>
</dbReference>
<dbReference type="InterPro" id="IPR011047">
    <property type="entry name" value="Quinoprotein_ADH-like_sf"/>
</dbReference>
<gene>
    <name evidence="9" type="ORF">Syun_028610</name>
</gene>
<dbReference type="GO" id="GO:0030488">
    <property type="term" value="P:tRNA methylation"/>
    <property type="evidence" value="ECO:0007669"/>
    <property type="project" value="TreeGrafter"/>
</dbReference>
<keyword evidence="3 7" id="KW-0853">WD repeat</keyword>
<dbReference type="InterPro" id="IPR015943">
    <property type="entry name" value="WD40/YVTN_repeat-like_dom_sf"/>
</dbReference>
<feature type="compositionally biased region" description="Polar residues" evidence="8">
    <location>
        <begin position="1197"/>
        <end position="1207"/>
    </location>
</feature>
<dbReference type="InterPro" id="IPR001680">
    <property type="entry name" value="WD40_rpt"/>
</dbReference>
<dbReference type="Pfam" id="PF00400">
    <property type="entry name" value="WD40"/>
    <property type="match status" value="3"/>
</dbReference>
<keyword evidence="4" id="KW-0819">tRNA processing</keyword>
<organism evidence="9 10">
    <name type="scientific">Stephania yunnanensis</name>
    <dbReference type="NCBI Taxonomy" id="152371"/>
    <lineage>
        <taxon>Eukaryota</taxon>
        <taxon>Viridiplantae</taxon>
        <taxon>Streptophyta</taxon>
        <taxon>Embryophyta</taxon>
        <taxon>Tracheophyta</taxon>
        <taxon>Spermatophyta</taxon>
        <taxon>Magnoliopsida</taxon>
        <taxon>Ranunculales</taxon>
        <taxon>Menispermaceae</taxon>
        <taxon>Menispermoideae</taxon>
        <taxon>Cissampelideae</taxon>
        <taxon>Stephania</taxon>
    </lineage>
</organism>
<dbReference type="SUPFAM" id="SSF50978">
    <property type="entry name" value="WD40 repeat-like"/>
    <property type="match status" value="2"/>
</dbReference>
<sequence>MKYKEPNFRPFTSIEDRERAMAMAEELENRSWSLKSGDYVGEISALCFIHVRVFRLLCFCWLCCGTGSQILLYNVEAGKQLRSFNVFEGIRIHGITCVPNCCDSSMPKFEVAVFGEKKLKLFELNLRVEVGCDDEQLRMCTELVLVHSLLRFSHWVLDVCFLKEDYLCSGNESISHVVIGLGDNSICVWDISTSSVAVEVRCPERTLLYAMRLWGENLNDLCVASGTIYNEVIVWKLNPQRHASLSVSPEEDFNYVSRSLYESQDKNYKVVYLSRLAGHEGSIFRLAWSSDGSKLMSVSDDRSARIWTISKEKEYSADPLPTSKSSALILFGHNARVWDCYLSDSLIVTAGEDCTFRVWGMDGCQLMMIKEHVGRGIWRCAYDPSSLLLVTAGFDSAIKVHLLDSSLLTISNKQNVAVEEIKEKKEIFTTSAPNISDQLGFMNSKSEYVRCLRFAREDLLYVATNQGYLHLAKFSKAGNIEWTELVHTSKKVPIICMDLISVSSANRSTDVEDWIVIGDGKGNVTVVQVVDVIQAPTVNFTFTWSAGMERQLLGTYWSKCMGCRYIFSADPRGILKLWRINDQTHKDRALSVCDQTLKDNGASLVAQFTSCFRTRILCLDASFDDEVLVCGDQRGNLIMFTLSNDLQTGSIDQVVNISPLSYFKGAHGISSVTSISVCRSTFNQVDICSTGGDGCICYFKYDGDLRSLEFTGMKQVKELSLIQSVSADLNSTDDLACRKYAIGFTSTDYIIWNLLGEMKVLQISCGGWRRPHSYYLGTSPESQNCFAFVKDHLIHIHRHWIPGNDRKRLPRILHMQYHGREMHCLCFVSDTSQRYSKENSNSFGNRFSCIATGCEDGTVRLTGYAPDSVNWFASKLLGEHVGGSAVRSICFVSKVYKTTTEHSMVSNLGHGSDTSSDSTNDQFFLLISVGAKRVLTSWFLQNRMLSNMAVANVDQEGIRKGDNSSLLRAFSSMAFQWLSTDMPSKFSSTRKSLESMKTNIRRGEDTSNVGSGMSSGSSILENNQKVSKFCTTDDNENDWRYLAVTAFLVKGVDTRLTVCFIVISCSDTTLMLRALLLPYRLWFDVAVLVPQPSPVLALKHVILPNYSPCENKYSYVVVSGSTDGSITFWDLTENIHFFMQQLSKFQPEKFIECQKRPKTGRGSQGGRWWRTLSNRTSKKDSKDTIRKTDEGEALNGHQDNSTANGASPNFRHDHANMETSSSAEDAPPKSAADADDSSKEVCEIKPFYVVSDAHQSGVNCLHVSTMRDFHQSEPVLSYCVLSGGDDQALHCLTFDSVTNDFSPTKRNSDLTESENRWKLSPCAACKGSRIRFLSRYTIASAHSSAVKGVWTDGAWAFTTGLDQRVRCWHFEEQSKLTEHSHLIISVPEPEALDARACSGTEYQIAVAGKGMQMITFSAPCES</sequence>
<dbReference type="Proteomes" id="UP001420932">
    <property type="component" value="Unassembled WGS sequence"/>
</dbReference>
<dbReference type="PANTHER" id="PTHR14344:SF3">
    <property type="entry name" value="WD REPEAT-CONTAINING PROTEIN 6"/>
    <property type="match status" value="1"/>
</dbReference>
<feature type="compositionally biased region" description="Low complexity" evidence="8">
    <location>
        <begin position="1220"/>
        <end position="1231"/>
    </location>
</feature>
<evidence type="ECO:0000256" key="7">
    <source>
        <dbReference type="PROSITE-ProRule" id="PRU00221"/>
    </source>
</evidence>
<dbReference type="InterPro" id="IPR036322">
    <property type="entry name" value="WD40_repeat_dom_sf"/>
</dbReference>
<dbReference type="PANTHER" id="PTHR14344">
    <property type="entry name" value="WD REPEAT PROTEIN"/>
    <property type="match status" value="1"/>
</dbReference>
<evidence type="ECO:0000256" key="5">
    <source>
        <dbReference type="ARBA" id="ARBA00022737"/>
    </source>
</evidence>
<comment type="subcellular location">
    <subcellularLocation>
        <location evidence="1">Cytoplasm</location>
    </subcellularLocation>
</comment>
<feature type="repeat" description="WD" evidence="7">
    <location>
        <begin position="1117"/>
        <end position="1131"/>
    </location>
</feature>
<evidence type="ECO:0000313" key="10">
    <source>
        <dbReference type="Proteomes" id="UP001420932"/>
    </source>
</evidence>
<dbReference type="PROSITE" id="PS50294">
    <property type="entry name" value="WD_REPEATS_REGION"/>
    <property type="match status" value="1"/>
</dbReference>
<comment type="similarity">
    <text evidence="6">Belongs to the WD repeat WDR6 family.</text>
</comment>
<keyword evidence="5" id="KW-0677">Repeat</keyword>
<evidence type="ECO:0000256" key="2">
    <source>
        <dbReference type="ARBA" id="ARBA00022490"/>
    </source>
</evidence>
<evidence type="ECO:0000256" key="6">
    <source>
        <dbReference type="ARBA" id="ARBA00038255"/>
    </source>
</evidence>
<feature type="compositionally biased region" description="Basic and acidic residues" evidence="8">
    <location>
        <begin position="1177"/>
        <end position="1190"/>
    </location>
</feature>
<keyword evidence="10" id="KW-1185">Reference proteome</keyword>
<comment type="caution">
    <text evidence="9">The sequence shown here is derived from an EMBL/GenBank/DDBJ whole genome shotgun (WGS) entry which is preliminary data.</text>
</comment>
<keyword evidence="2" id="KW-0963">Cytoplasm</keyword>
<protein>
    <recommendedName>
        <fullName evidence="11">WD repeat-containing protein 6</fullName>
    </recommendedName>
</protein>
<evidence type="ECO:0008006" key="11">
    <source>
        <dbReference type="Google" id="ProtNLM"/>
    </source>
</evidence>
<reference evidence="9 10" key="1">
    <citation type="submission" date="2024-01" db="EMBL/GenBank/DDBJ databases">
        <title>Genome assemblies of Stephania.</title>
        <authorList>
            <person name="Yang L."/>
        </authorList>
    </citation>
    <scope>NUCLEOTIDE SEQUENCE [LARGE SCALE GENOMIC DNA]</scope>
    <source>
        <strain evidence="9">YNDBR</strain>
        <tissue evidence="9">Leaf</tissue>
    </source>
</reference>
<dbReference type="GO" id="GO:0005737">
    <property type="term" value="C:cytoplasm"/>
    <property type="evidence" value="ECO:0007669"/>
    <property type="project" value="UniProtKB-SubCell"/>
</dbReference>
<dbReference type="SMART" id="SM00320">
    <property type="entry name" value="WD40"/>
    <property type="match status" value="10"/>
</dbReference>
<feature type="repeat" description="WD" evidence="7">
    <location>
        <begin position="276"/>
        <end position="317"/>
    </location>
</feature>